<evidence type="ECO:0000313" key="1">
    <source>
        <dbReference type="EMBL" id="GAH34762.1"/>
    </source>
</evidence>
<dbReference type="EMBL" id="BARU01007957">
    <property type="protein sequence ID" value="GAH34762.1"/>
    <property type="molecule type" value="Genomic_DNA"/>
</dbReference>
<dbReference type="AlphaFoldDB" id="X1EQ93"/>
<gene>
    <name evidence="1" type="ORF">S03H2_15630</name>
</gene>
<dbReference type="Pfam" id="PF08309">
    <property type="entry name" value="LVIVD"/>
    <property type="match status" value="1"/>
</dbReference>
<comment type="caution">
    <text evidence="1">The sequence shown here is derived from an EMBL/GenBank/DDBJ whole genome shotgun (WGS) entry which is preliminary data.</text>
</comment>
<sequence length="45" mass="5006">MDFSSPRIIGSYFDGGHSYDVVVVGDNAYIADREEGLEIIKIKDL</sequence>
<protein>
    <submittedName>
        <fullName evidence="1">Uncharacterized protein</fullName>
    </submittedName>
</protein>
<dbReference type="InterPro" id="IPR013211">
    <property type="entry name" value="LVIVD"/>
</dbReference>
<proteinExistence type="predicted"/>
<accession>X1EQ93</accession>
<reference evidence="1" key="1">
    <citation type="journal article" date="2014" name="Front. Microbiol.">
        <title>High frequency of phylogenetically diverse reductive dehalogenase-homologous genes in deep subseafloor sedimentary metagenomes.</title>
        <authorList>
            <person name="Kawai M."/>
            <person name="Futagami T."/>
            <person name="Toyoda A."/>
            <person name="Takaki Y."/>
            <person name="Nishi S."/>
            <person name="Hori S."/>
            <person name="Arai W."/>
            <person name="Tsubouchi T."/>
            <person name="Morono Y."/>
            <person name="Uchiyama I."/>
            <person name="Ito T."/>
            <person name="Fujiyama A."/>
            <person name="Inagaki F."/>
            <person name="Takami H."/>
        </authorList>
    </citation>
    <scope>NUCLEOTIDE SEQUENCE</scope>
    <source>
        <strain evidence="1">Expedition CK06-06</strain>
    </source>
</reference>
<name>X1EQ93_9ZZZZ</name>
<organism evidence="1">
    <name type="scientific">marine sediment metagenome</name>
    <dbReference type="NCBI Taxonomy" id="412755"/>
    <lineage>
        <taxon>unclassified sequences</taxon>
        <taxon>metagenomes</taxon>
        <taxon>ecological metagenomes</taxon>
    </lineage>
</organism>